<evidence type="ECO:0000313" key="11">
    <source>
        <dbReference type="Proteomes" id="UP001310890"/>
    </source>
</evidence>
<dbReference type="AlphaFoldDB" id="A0AAN7YDF6"/>
<evidence type="ECO:0000256" key="7">
    <source>
        <dbReference type="ARBA" id="ARBA00056079"/>
    </source>
</evidence>
<evidence type="ECO:0000256" key="2">
    <source>
        <dbReference type="ARBA" id="ARBA00006745"/>
    </source>
</evidence>
<reference evidence="10" key="1">
    <citation type="submission" date="2023-08" db="EMBL/GenBank/DDBJ databases">
        <title>Black Yeasts Isolated from many extreme environments.</title>
        <authorList>
            <person name="Coleine C."/>
            <person name="Stajich J.E."/>
            <person name="Selbmann L."/>
        </authorList>
    </citation>
    <scope>NUCLEOTIDE SEQUENCE</scope>
    <source>
        <strain evidence="10">CCFEE 5401</strain>
    </source>
</reference>
<dbReference type="NCBIfam" id="TIGR02967">
    <property type="entry name" value="guan_deamin"/>
    <property type="match status" value="1"/>
</dbReference>
<dbReference type="InterPro" id="IPR032466">
    <property type="entry name" value="Metal_Hydrolase"/>
</dbReference>
<accession>A0AAN7YDF6</accession>
<dbReference type="PANTHER" id="PTHR11271">
    <property type="entry name" value="GUANINE DEAMINASE"/>
    <property type="match status" value="1"/>
</dbReference>
<evidence type="ECO:0000256" key="8">
    <source>
        <dbReference type="RuleBase" id="RU366009"/>
    </source>
</evidence>
<keyword evidence="5 8" id="KW-0862">Zinc</keyword>
<comment type="similarity">
    <text evidence="2 8">Belongs to the metallo-dependent hydrolases superfamily. ATZ/TRZ family.</text>
</comment>
<gene>
    <name evidence="10" type="ORF">LTR62_007647</name>
</gene>
<evidence type="ECO:0000256" key="4">
    <source>
        <dbReference type="ARBA" id="ARBA00022801"/>
    </source>
</evidence>
<dbReference type="GO" id="GO:0008892">
    <property type="term" value="F:guanine deaminase activity"/>
    <property type="evidence" value="ECO:0007669"/>
    <property type="project" value="UniProtKB-UniRule"/>
</dbReference>
<dbReference type="Proteomes" id="UP001310890">
    <property type="component" value="Unassembled WGS sequence"/>
</dbReference>
<sequence length="471" mass="51341">MSLEKTIYVGPFVHCKSLNELDICTTGQIGVDEHGKIAFVLRESAGQPTSTQKGWENAKVVRTKDNGFFFPGFIDTHIHASQYPNAGVFGNSTLLDWLNTYTFPLESSFSDLKKAARVYKRVVARTLSQGTTTACYYATVHVPATNLLADICQSRGQRAFVGRVCMDRLSPSYYQDESVETAVRDSQACIDHVRRIDPHFTLISPIITPRFAPSCTDESLAAMGKLHQTTGIPVQTHISENKAEVALVRDLFPTSTSYTHVYDRAGLLTPKTILAHAVHLTKEERTLIKTREAKISHCPASNTALTSGAAPVRMMLDEGLTVGLGTDVSGGYTTSMLAECREAIFVSRHVAMTDGHEGGEEAKLSVAEVLFLATRGGARVVGLEGRIGGFEVGMEWDAQMIDLGATVGSGEGDDEGEDEEGLGLKRGLVEIFGTEGWEERVAKWVYTGDDRNTAAVWVRGKLVHAQMSFQA</sequence>
<evidence type="ECO:0000256" key="3">
    <source>
        <dbReference type="ARBA" id="ARBA00022723"/>
    </source>
</evidence>
<comment type="cofactor">
    <cofactor evidence="8">
        <name>Zn(2+)</name>
        <dbReference type="ChEBI" id="CHEBI:29105"/>
    </cofactor>
    <text evidence="8">Binds 1 zinc ion per subunit.</text>
</comment>
<dbReference type="GO" id="GO:0008270">
    <property type="term" value="F:zinc ion binding"/>
    <property type="evidence" value="ECO:0007669"/>
    <property type="project" value="UniProtKB-UniRule"/>
</dbReference>
<keyword evidence="3 8" id="KW-0479">Metal-binding</keyword>
<dbReference type="SUPFAM" id="SSF51556">
    <property type="entry name" value="Metallo-dependent hydrolases"/>
    <property type="match status" value="1"/>
</dbReference>
<dbReference type="EC" id="3.5.4.3" evidence="8"/>
<comment type="pathway">
    <text evidence="1 8">Purine metabolism; guanine degradation; xanthine from guanine: step 1/1.</text>
</comment>
<dbReference type="InterPro" id="IPR051607">
    <property type="entry name" value="Metallo-dep_hydrolases"/>
</dbReference>
<dbReference type="InterPro" id="IPR014311">
    <property type="entry name" value="Guanine_deaminase"/>
</dbReference>
<organism evidence="10 11">
    <name type="scientific">Meristemomyces frigidus</name>
    <dbReference type="NCBI Taxonomy" id="1508187"/>
    <lineage>
        <taxon>Eukaryota</taxon>
        <taxon>Fungi</taxon>
        <taxon>Dikarya</taxon>
        <taxon>Ascomycota</taxon>
        <taxon>Pezizomycotina</taxon>
        <taxon>Dothideomycetes</taxon>
        <taxon>Dothideomycetidae</taxon>
        <taxon>Mycosphaerellales</taxon>
        <taxon>Teratosphaeriaceae</taxon>
        <taxon>Meristemomyces</taxon>
    </lineage>
</organism>
<dbReference type="Gene3D" id="3.20.20.140">
    <property type="entry name" value="Metal-dependent hydrolases"/>
    <property type="match status" value="1"/>
</dbReference>
<evidence type="ECO:0000256" key="6">
    <source>
        <dbReference type="ARBA" id="ARBA00051148"/>
    </source>
</evidence>
<dbReference type="Pfam" id="PF01979">
    <property type="entry name" value="Amidohydro_1"/>
    <property type="match status" value="1"/>
</dbReference>
<protein>
    <recommendedName>
        <fullName evidence="8">Guanine deaminase</fullName>
        <shortName evidence="8">Guanase</shortName>
        <ecNumber evidence="8">3.5.4.3</ecNumber>
    </recommendedName>
    <alternativeName>
        <fullName evidence="8">Guanine aminohydrolase</fullName>
    </alternativeName>
</protein>
<comment type="catalytic activity">
    <reaction evidence="6 8">
        <text>guanine + H2O + H(+) = xanthine + NH4(+)</text>
        <dbReference type="Rhea" id="RHEA:14665"/>
        <dbReference type="ChEBI" id="CHEBI:15377"/>
        <dbReference type="ChEBI" id="CHEBI:15378"/>
        <dbReference type="ChEBI" id="CHEBI:16235"/>
        <dbReference type="ChEBI" id="CHEBI:17712"/>
        <dbReference type="ChEBI" id="CHEBI:28938"/>
        <dbReference type="EC" id="3.5.4.3"/>
    </reaction>
</comment>
<dbReference type="InterPro" id="IPR006680">
    <property type="entry name" value="Amidohydro-rel"/>
</dbReference>
<evidence type="ECO:0000256" key="1">
    <source>
        <dbReference type="ARBA" id="ARBA00004984"/>
    </source>
</evidence>
<dbReference type="GO" id="GO:0005829">
    <property type="term" value="C:cytosol"/>
    <property type="evidence" value="ECO:0007669"/>
    <property type="project" value="TreeGrafter"/>
</dbReference>
<proteinExistence type="inferred from homology"/>
<comment type="function">
    <text evidence="7 8">Catalyzes the hydrolytic deamination of guanine, producing xanthine and ammonia.</text>
</comment>
<evidence type="ECO:0000256" key="5">
    <source>
        <dbReference type="ARBA" id="ARBA00022833"/>
    </source>
</evidence>
<dbReference type="InterPro" id="IPR011059">
    <property type="entry name" value="Metal-dep_hydrolase_composite"/>
</dbReference>
<keyword evidence="4 8" id="KW-0378">Hydrolase</keyword>
<dbReference type="FunFam" id="3.20.20.140:FF:000022">
    <property type="entry name" value="Guanine deaminase"/>
    <property type="match status" value="1"/>
</dbReference>
<name>A0AAN7YDF6_9PEZI</name>
<dbReference type="GO" id="GO:0006147">
    <property type="term" value="P:guanine catabolic process"/>
    <property type="evidence" value="ECO:0007669"/>
    <property type="project" value="UniProtKB-UniRule"/>
</dbReference>
<evidence type="ECO:0000313" key="10">
    <source>
        <dbReference type="EMBL" id="KAK5108932.1"/>
    </source>
</evidence>
<dbReference type="PANTHER" id="PTHR11271:SF6">
    <property type="entry name" value="GUANINE DEAMINASE"/>
    <property type="match status" value="1"/>
</dbReference>
<dbReference type="EMBL" id="JAVRRL010000074">
    <property type="protein sequence ID" value="KAK5108932.1"/>
    <property type="molecule type" value="Genomic_DNA"/>
</dbReference>
<comment type="caution">
    <text evidence="10">The sequence shown here is derived from an EMBL/GenBank/DDBJ whole genome shotgun (WGS) entry which is preliminary data.</text>
</comment>
<feature type="domain" description="Amidohydrolase-related" evidence="9">
    <location>
        <begin position="70"/>
        <end position="463"/>
    </location>
</feature>
<evidence type="ECO:0000259" key="9">
    <source>
        <dbReference type="Pfam" id="PF01979"/>
    </source>
</evidence>
<dbReference type="Gene3D" id="2.30.40.10">
    <property type="entry name" value="Urease, subunit C, domain 1"/>
    <property type="match status" value="1"/>
</dbReference>